<organism evidence="2 3">
    <name type="scientific">Sagittula salina</name>
    <dbReference type="NCBI Taxonomy" id="2820268"/>
    <lineage>
        <taxon>Bacteria</taxon>
        <taxon>Pseudomonadati</taxon>
        <taxon>Pseudomonadota</taxon>
        <taxon>Alphaproteobacteria</taxon>
        <taxon>Rhodobacterales</taxon>
        <taxon>Roseobacteraceae</taxon>
        <taxon>Sagittula</taxon>
    </lineage>
</organism>
<comment type="caution">
    <text evidence="2">The sequence shown here is derived from an EMBL/GenBank/DDBJ whole genome shotgun (WGS) entry which is preliminary data.</text>
</comment>
<evidence type="ECO:0000313" key="2">
    <source>
        <dbReference type="EMBL" id="MBP0480910.1"/>
    </source>
</evidence>
<dbReference type="AlphaFoldDB" id="A0A940MFW3"/>
<dbReference type="Gene3D" id="3.30.70.100">
    <property type="match status" value="1"/>
</dbReference>
<dbReference type="SMART" id="SM01034">
    <property type="entry name" value="BLUF"/>
    <property type="match status" value="1"/>
</dbReference>
<dbReference type="Pfam" id="PF04940">
    <property type="entry name" value="BLUF"/>
    <property type="match status" value="1"/>
</dbReference>
<accession>A0A940MFW3</accession>
<reference evidence="2" key="1">
    <citation type="submission" date="2021-03" db="EMBL/GenBank/DDBJ databases">
        <title>Sagittula salina sp. nov. strain M10.9X isolated from the marine waste.</title>
        <authorList>
            <person name="Satari L."/>
            <person name="Molina-Menor E."/>
            <person name="Vidal-Verdu A."/>
            <person name="Pascual J."/>
            <person name="Pereto J."/>
            <person name="Porcar M."/>
        </authorList>
    </citation>
    <scope>NUCLEOTIDE SEQUENCE</scope>
    <source>
        <strain evidence="2">M10.9X</strain>
    </source>
</reference>
<evidence type="ECO:0000313" key="3">
    <source>
        <dbReference type="Proteomes" id="UP000675940"/>
    </source>
</evidence>
<dbReference type="InterPro" id="IPR007024">
    <property type="entry name" value="BLUF_domain"/>
</dbReference>
<dbReference type="EMBL" id="JAGISH010000001">
    <property type="protein sequence ID" value="MBP0480910.1"/>
    <property type="molecule type" value="Genomic_DNA"/>
</dbReference>
<feature type="domain" description="BLUF" evidence="1">
    <location>
        <begin position="43"/>
        <end position="134"/>
    </location>
</feature>
<dbReference type="PROSITE" id="PS50925">
    <property type="entry name" value="BLUF"/>
    <property type="match status" value="1"/>
</dbReference>
<dbReference type="InterPro" id="IPR036046">
    <property type="entry name" value="Acylphosphatase-like_dom_sf"/>
</dbReference>
<name>A0A940MFW3_9RHOB</name>
<dbReference type="GO" id="GO:0009882">
    <property type="term" value="F:blue light photoreceptor activity"/>
    <property type="evidence" value="ECO:0007669"/>
    <property type="project" value="InterPro"/>
</dbReference>
<dbReference type="Proteomes" id="UP000675940">
    <property type="component" value="Unassembled WGS sequence"/>
</dbReference>
<protein>
    <submittedName>
        <fullName evidence="2">BLUF domain-containing protein</fullName>
    </submittedName>
</protein>
<proteinExistence type="predicted"/>
<dbReference type="GO" id="GO:0071949">
    <property type="term" value="F:FAD binding"/>
    <property type="evidence" value="ECO:0007669"/>
    <property type="project" value="InterPro"/>
</dbReference>
<dbReference type="SUPFAM" id="SSF54975">
    <property type="entry name" value="Acylphosphatase/BLUF domain-like"/>
    <property type="match status" value="1"/>
</dbReference>
<sequence length="200" mass="22593">MTPSPGHRPNPVFLPPDGRRSGIGVADFSNIVEDATRLAPAPLTRAIIVSHTRTRLTDAQLDQLMMTEYALNSRIGLTGLLLYKSRSFFEVLEGPQAALDATLDRIFRDPRHFKMKVLLRTPAERRRFEGWSMGFRRLDGTTHGAPCYFPLTRRELEARFPHGATREILHFLRAYLSFRLPAPASPPRPVRCAVATEMQA</sequence>
<dbReference type="RefSeq" id="WP_209358333.1">
    <property type="nucleotide sequence ID" value="NZ_JAGISH010000001.1"/>
</dbReference>
<keyword evidence="3" id="KW-1185">Reference proteome</keyword>
<evidence type="ECO:0000259" key="1">
    <source>
        <dbReference type="PROSITE" id="PS50925"/>
    </source>
</evidence>
<gene>
    <name evidence="2" type="ORF">J5474_00190</name>
</gene>